<keyword evidence="4" id="KW-1185">Reference proteome</keyword>
<dbReference type="InterPro" id="IPR005269">
    <property type="entry name" value="LOG"/>
</dbReference>
<dbReference type="Gene3D" id="3.40.50.450">
    <property type="match status" value="1"/>
</dbReference>
<sequence length="192" mass="21018">MKSICVFAGSNVGVHSDYEKKALELGKFIADHGYSLVYGGSKIGLMGAVANEVLSQGGEVIGVMPKGLFKGEMVHQELTQLVEVYGMHERKAKMGEISDGFIALPGGLGTFEELFEVLSWSQIGIHQKPIGLFNVKGYFDPLVEMVKHSVREGFSNNSSLKLMVSDDNAEALVKGMDNFTRPEMGNKWKELD</sequence>
<keyword evidence="2" id="KW-0203">Cytokinin biosynthesis</keyword>
<keyword evidence="2" id="KW-0378">Hydrolase</keyword>
<reference evidence="3 4" key="1">
    <citation type="submission" date="2023-08" db="EMBL/GenBank/DDBJ databases">
        <authorList>
            <person name="Park J.-S."/>
        </authorList>
    </citation>
    <scope>NUCLEOTIDE SEQUENCE [LARGE SCALE GENOMIC DNA]</scope>
    <source>
        <strain evidence="3 4">2205SS18-9</strain>
    </source>
</reference>
<evidence type="ECO:0000256" key="1">
    <source>
        <dbReference type="ARBA" id="ARBA00006763"/>
    </source>
</evidence>
<dbReference type="InterPro" id="IPR031100">
    <property type="entry name" value="LOG_fam"/>
</dbReference>
<dbReference type="EC" id="3.2.2.n1" evidence="2"/>
<dbReference type="SUPFAM" id="SSF102405">
    <property type="entry name" value="MCP/YpsA-like"/>
    <property type="match status" value="1"/>
</dbReference>
<organism evidence="3 4">
    <name type="scientific">Chengkuizengella axinellae</name>
    <dbReference type="NCBI Taxonomy" id="3064388"/>
    <lineage>
        <taxon>Bacteria</taxon>
        <taxon>Bacillati</taxon>
        <taxon>Bacillota</taxon>
        <taxon>Bacilli</taxon>
        <taxon>Bacillales</taxon>
        <taxon>Paenibacillaceae</taxon>
        <taxon>Chengkuizengella</taxon>
    </lineage>
</organism>
<dbReference type="Pfam" id="PF03641">
    <property type="entry name" value="Lysine_decarbox"/>
    <property type="match status" value="1"/>
</dbReference>
<evidence type="ECO:0000313" key="4">
    <source>
        <dbReference type="Proteomes" id="UP001231941"/>
    </source>
</evidence>
<accession>A0ABT9J2Q2</accession>
<comment type="similarity">
    <text evidence="1 2">Belongs to the LOG family.</text>
</comment>
<dbReference type="PANTHER" id="PTHR31223">
    <property type="entry name" value="LOG FAMILY PROTEIN YJL055W"/>
    <property type="match status" value="1"/>
</dbReference>
<protein>
    <recommendedName>
        <fullName evidence="2">Cytokinin riboside 5'-monophosphate phosphoribohydrolase</fullName>
        <ecNumber evidence="2">3.2.2.n1</ecNumber>
    </recommendedName>
</protein>
<proteinExistence type="inferred from homology"/>
<name>A0ABT9J2Q2_9BACL</name>
<dbReference type="EMBL" id="JAVAMP010000010">
    <property type="protein sequence ID" value="MDP5275855.1"/>
    <property type="molecule type" value="Genomic_DNA"/>
</dbReference>
<dbReference type="Proteomes" id="UP001231941">
    <property type="component" value="Unassembled WGS sequence"/>
</dbReference>
<dbReference type="PANTHER" id="PTHR31223:SF70">
    <property type="entry name" value="LOG FAMILY PROTEIN YJL055W"/>
    <property type="match status" value="1"/>
</dbReference>
<dbReference type="RefSeq" id="WP_305993164.1">
    <property type="nucleotide sequence ID" value="NZ_JAVAMP010000010.1"/>
</dbReference>
<dbReference type="NCBIfam" id="TIGR00730">
    <property type="entry name" value="Rossman fold protein, TIGR00730 family"/>
    <property type="match status" value="1"/>
</dbReference>
<evidence type="ECO:0000256" key="2">
    <source>
        <dbReference type="RuleBase" id="RU363015"/>
    </source>
</evidence>
<comment type="caution">
    <text evidence="3">The sequence shown here is derived from an EMBL/GenBank/DDBJ whole genome shotgun (WGS) entry which is preliminary data.</text>
</comment>
<gene>
    <name evidence="3" type="ORF">Q5Y73_17290</name>
</gene>
<evidence type="ECO:0000313" key="3">
    <source>
        <dbReference type="EMBL" id="MDP5275855.1"/>
    </source>
</evidence>